<proteinExistence type="predicted"/>
<feature type="region of interest" description="Disordered" evidence="1">
    <location>
        <begin position="57"/>
        <end position="82"/>
    </location>
</feature>
<dbReference type="EMBL" id="CP023521">
    <property type="protein sequence ID" value="ATF82283.1"/>
    <property type="molecule type" value="Genomic_DNA"/>
</dbReference>
<sequence length="252" mass="28468">MSIAKEGDPRHVRALGNLRSRQRRMASRRRVNRFTGFIPEPRRGFVSQRICRRTRHTTIQKSGGNAGSQGGHVPRAGLPRRWRGHAPPLASAPKRGDTTPLAVTTRPIAGDRIDQCRRTRRSRATGGHERAAALARDHPDRVRACGAPARVVLRIRHRLLRHAWRCRRLGRVCHGGFRFCRLQGQLEHFSGRAGCLHRARRGRPAASAFQGHLASIFDRAALCLCRYDAFHVAEGRTRHVPDHLRVTAPLRR</sequence>
<organism evidence="2 3">
    <name type="scientific">Burkholderia cepacia</name>
    <name type="common">Pseudomonas cepacia</name>
    <dbReference type="NCBI Taxonomy" id="292"/>
    <lineage>
        <taxon>Bacteria</taxon>
        <taxon>Pseudomonadati</taxon>
        <taxon>Pseudomonadota</taxon>
        <taxon>Betaproteobacteria</taxon>
        <taxon>Burkholderiales</taxon>
        <taxon>Burkholderiaceae</taxon>
        <taxon>Burkholderia</taxon>
        <taxon>Burkholderia cepacia complex</taxon>
    </lineage>
</organism>
<gene>
    <name evidence="2" type="ORF">CO711_34025</name>
</gene>
<evidence type="ECO:0000313" key="2">
    <source>
        <dbReference type="EMBL" id="ATF82283.1"/>
    </source>
</evidence>
<accession>A0ABM6P5T1</accession>
<name>A0ABM6P5T1_BURCE</name>
<reference evidence="3" key="1">
    <citation type="submission" date="2017-09" db="EMBL/GenBank/DDBJ databases">
        <title>FDA dAtabase for Regulatory Grade micrObial Sequences (FDA-ARGOS): Supporting development and validation of Infectious Disease Dx tests.</title>
        <authorList>
            <person name="Minogue T."/>
            <person name="Wolcott M."/>
            <person name="Wasieloski L."/>
            <person name="Aguilar W."/>
            <person name="Moore D."/>
            <person name="Tallon L.J."/>
            <person name="Sadzewicz L."/>
            <person name="Ott S."/>
            <person name="Zhao X."/>
            <person name="Nagaraj S."/>
            <person name="Vavikolanu K."/>
            <person name="Aluvathingal J."/>
            <person name="Nadendla S."/>
            <person name="Sichtig H."/>
        </authorList>
    </citation>
    <scope>NUCLEOTIDE SEQUENCE [LARGE SCALE GENOMIC DNA]</scope>
    <source>
        <strain evidence="3">FDAARGOS_388</strain>
    </source>
</reference>
<evidence type="ECO:0000256" key="1">
    <source>
        <dbReference type="SAM" id="MobiDB-lite"/>
    </source>
</evidence>
<evidence type="ECO:0000313" key="3">
    <source>
        <dbReference type="Proteomes" id="UP000218103"/>
    </source>
</evidence>
<protein>
    <submittedName>
        <fullName evidence="2">Uncharacterized protein</fullName>
    </submittedName>
</protein>
<keyword evidence="3" id="KW-1185">Reference proteome</keyword>
<dbReference type="Proteomes" id="UP000218103">
    <property type="component" value="Chromosome 2"/>
</dbReference>